<protein>
    <recommendedName>
        <fullName evidence="11">COBRA C-terminal domain-containing protein</fullName>
    </recommendedName>
</protein>
<evidence type="ECO:0000256" key="1">
    <source>
        <dbReference type="ARBA" id="ARBA00004609"/>
    </source>
</evidence>
<evidence type="ECO:0000256" key="10">
    <source>
        <dbReference type="SAM" id="SignalP"/>
    </source>
</evidence>
<name>A0AA89APU3_9ASTE</name>
<evidence type="ECO:0000256" key="3">
    <source>
        <dbReference type="ARBA" id="ARBA00022475"/>
    </source>
</evidence>
<dbReference type="Proteomes" id="UP001188597">
    <property type="component" value="Unassembled WGS sequence"/>
</dbReference>
<evidence type="ECO:0000313" key="12">
    <source>
        <dbReference type="EMBL" id="KAK3008116.1"/>
    </source>
</evidence>
<keyword evidence="6 9" id="KW-0472">Membrane</keyword>
<comment type="caution">
    <text evidence="12">The sequence shown here is derived from an EMBL/GenBank/DDBJ whole genome shotgun (WGS) entry which is preliminary data.</text>
</comment>
<keyword evidence="7" id="KW-0325">Glycoprotein</keyword>
<evidence type="ECO:0000256" key="7">
    <source>
        <dbReference type="ARBA" id="ARBA00023180"/>
    </source>
</evidence>
<dbReference type="AlphaFoldDB" id="A0AA89APU3"/>
<evidence type="ECO:0000256" key="8">
    <source>
        <dbReference type="ARBA" id="ARBA00023288"/>
    </source>
</evidence>
<dbReference type="InterPro" id="IPR006918">
    <property type="entry name" value="COBRA_pln"/>
</dbReference>
<reference evidence="12" key="1">
    <citation type="submission" date="2022-12" db="EMBL/GenBank/DDBJ databases">
        <title>Draft genome assemblies for two species of Escallonia (Escalloniales).</title>
        <authorList>
            <person name="Chanderbali A."/>
            <person name="Dervinis C."/>
            <person name="Anghel I."/>
            <person name="Soltis D."/>
            <person name="Soltis P."/>
            <person name="Zapata F."/>
        </authorList>
    </citation>
    <scope>NUCLEOTIDE SEQUENCE</scope>
    <source>
        <strain evidence="12">UCBG64.0493</strain>
        <tissue evidence="12">Leaf</tissue>
    </source>
</reference>
<keyword evidence="4" id="KW-0336">GPI-anchor</keyword>
<gene>
    <name evidence="12" type="ORF">RJ639_014228</name>
</gene>
<comment type="similarity">
    <text evidence="2">Belongs to the COBRA family.</text>
</comment>
<proteinExistence type="inferred from homology"/>
<feature type="chain" id="PRO_5041715841" description="COBRA C-terminal domain-containing protein" evidence="10">
    <location>
        <begin position="23"/>
        <end position="642"/>
    </location>
</feature>
<evidence type="ECO:0000256" key="5">
    <source>
        <dbReference type="ARBA" id="ARBA00022729"/>
    </source>
</evidence>
<dbReference type="GO" id="GO:0010215">
    <property type="term" value="P:cellulose microfibril organization"/>
    <property type="evidence" value="ECO:0007669"/>
    <property type="project" value="InterPro"/>
</dbReference>
<evidence type="ECO:0000313" key="13">
    <source>
        <dbReference type="Proteomes" id="UP001188597"/>
    </source>
</evidence>
<keyword evidence="9" id="KW-0812">Transmembrane</keyword>
<feature type="transmembrane region" description="Helical" evidence="9">
    <location>
        <begin position="622"/>
        <end position="640"/>
    </location>
</feature>
<evidence type="ECO:0000256" key="4">
    <source>
        <dbReference type="ARBA" id="ARBA00022622"/>
    </source>
</evidence>
<keyword evidence="9" id="KW-1133">Transmembrane helix</keyword>
<dbReference type="Pfam" id="PF04833">
    <property type="entry name" value="COBRA"/>
    <property type="match status" value="1"/>
</dbReference>
<keyword evidence="5 10" id="KW-0732">Signal</keyword>
<evidence type="ECO:0000256" key="2">
    <source>
        <dbReference type="ARBA" id="ARBA00005507"/>
    </source>
</evidence>
<dbReference type="PANTHER" id="PTHR31052">
    <property type="entry name" value="COBRA-LIKE PROTEIN 7"/>
    <property type="match status" value="1"/>
</dbReference>
<sequence length="642" mass="70952">MASLAHIFCLSILLTTFTASQSQNPADSCNGIFVSYVYNSGFQIPPNLTDPTAQPYNFKSSLTVLNNGLEELKSWRVFVGFQHKEYLVSASQALLADGTSLPAEVGNGTVFSGFPATDLKSAVQTAGDINQMRARVELLGTQYGAPEFPMPTNISLANDGFSCPHPSKTGNNETHICCVKDPNARSNITFDEEFLPRQEGDLSIMYDVISVYETRYWAQVTISNENPIGRLDNWHLSWDWMSEEFINTMRGAYPYVVDTNDCLFGAQGEFYKDLDFSRVLNCEKRPTIIDLPVARTNDTNLGLIPFCCRNGTILPPSMDRSKSKSVFRMEVYKMPPYFNRTKFIPPQNWKINGTFSPDYQCGPPVRVSPSMFPDPSGLPSESAAVASWQVVCNITVVKSEPPKCCVSFSAFYSDSVVPCNTCACGCLPNPSNVCSATDSALLLPPESLLVPFENRTEKAIAFNKLKKKAIPDPLPCGDNCGISINWHLLADYRNGWSARMTLFNWGETDFEDWFAAVDLDKAFPGFEKVYSFNGSALSGSNNTIYMQGLKDFNYLVRERDGHNPKKDPRLPGTQQSVISFKKKPTPGIKVVSGDGFPTKVYFNGEECSLPSVLPTNSDHRTAAAATVSGVLIALLVLMFLQQ</sequence>
<evidence type="ECO:0000256" key="6">
    <source>
        <dbReference type="ARBA" id="ARBA00023136"/>
    </source>
</evidence>
<dbReference type="GO" id="GO:0005886">
    <property type="term" value="C:plasma membrane"/>
    <property type="evidence" value="ECO:0007669"/>
    <property type="project" value="UniProtKB-SubCell"/>
</dbReference>
<keyword evidence="8" id="KW-0449">Lipoprotein</keyword>
<feature type="signal peptide" evidence="10">
    <location>
        <begin position="1"/>
        <end position="22"/>
    </location>
</feature>
<keyword evidence="3" id="KW-1003">Cell membrane</keyword>
<organism evidence="12 13">
    <name type="scientific">Escallonia herrerae</name>
    <dbReference type="NCBI Taxonomy" id="1293975"/>
    <lineage>
        <taxon>Eukaryota</taxon>
        <taxon>Viridiplantae</taxon>
        <taxon>Streptophyta</taxon>
        <taxon>Embryophyta</taxon>
        <taxon>Tracheophyta</taxon>
        <taxon>Spermatophyta</taxon>
        <taxon>Magnoliopsida</taxon>
        <taxon>eudicotyledons</taxon>
        <taxon>Gunneridae</taxon>
        <taxon>Pentapetalae</taxon>
        <taxon>asterids</taxon>
        <taxon>campanulids</taxon>
        <taxon>Escalloniales</taxon>
        <taxon>Escalloniaceae</taxon>
        <taxon>Escallonia</taxon>
    </lineage>
</organism>
<feature type="domain" description="COBRA C-terminal" evidence="11">
    <location>
        <begin position="403"/>
        <end position="614"/>
    </location>
</feature>
<dbReference type="Pfam" id="PF25079">
    <property type="entry name" value="COB_C"/>
    <property type="match status" value="1"/>
</dbReference>
<evidence type="ECO:0000259" key="11">
    <source>
        <dbReference type="Pfam" id="PF25079"/>
    </source>
</evidence>
<comment type="subcellular location">
    <subcellularLocation>
        <location evidence="1">Cell membrane</location>
        <topology evidence="1">Lipid-anchor</topology>
        <topology evidence="1">GPI-anchor</topology>
    </subcellularLocation>
</comment>
<dbReference type="EMBL" id="JAVXUP010001784">
    <property type="protein sequence ID" value="KAK3008116.1"/>
    <property type="molecule type" value="Genomic_DNA"/>
</dbReference>
<keyword evidence="13" id="KW-1185">Reference proteome</keyword>
<dbReference type="PANTHER" id="PTHR31052:SF19">
    <property type="entry name" value="COBRA-LIKE PROTEIN 7"/>
    <property type="match status" value="1"/>
</dbReference>
<accession>A0AA89APU3</accession>
<evidence type="ECO:0000256" key="9">
    <source>
        <dbReference type="SAM" id="Phobius"/>
    </source>
</evidence>
<dbReference type="GO" id="GO:0098552">
    <property type="term" value="C:side of membrane"/>
    <property type="evidence" value="ECO:0007669"/>
    <property type="project" value="UniProtKB-KW"/>
</dbReference>
<dbReference type="InterPro" id="IPR056900">
    <property type="entry name" value="COB_C"/>
</dbReference>